<feature type="region of interest" description="Disordered" evidence="1">
    <location>
        <begin position="454"/>
        <end position="478"/>
    </location>
</feature>
<sequence>MSSSSLGASPEATFTPRREFIREDTSSTNAFALLAISSANCIRLYSFTAQTIDTLRHFLEQTPLILSFRQDAAENLWEFALDGKPWANPKSVSTEKLLVDLIALIYQCGYSYLSTIDYGREADDRLAMAFSRPIAFPVNSGGLSPLPTTFEPIPSSPGRLGRVKRVPFALSFTSVTVMRVISPPLHLTPAILQAVRASWPRGVVSERKVGDNCYEFKLKGYKWFQQDTFATDSLRHILSLLSSLDAHSFSLLASISLTNRSRVKDLWVFTGPAPEGSSLIDVVDESLGQVRSLSPTAALFSKASFGSATQAQHRRLATEPALATPSTPTYQHPRASTESASNGKAQQGLVAPQVLRKPAPRAQVPVSVVQDPETEGAEEAFPVRAYMPSVVSDNVENMTGIGARADIFYETPPTDVEHFTRSPLPMSSLDAAESEQKPFEYYDEPMLRPVSERAKTPPLLSSSSSSPSPPKDLGSAVDPRAGLEETLEEDETSPRLLGIGTFRDSAFSSNSELSCEVPIKWTGPLREELKQAQEVHRMKPSRNPSSGPQFPGGWQPSPIVEKAEEDYPPTASPEEPEKKVTPIHELTSRFDAPEVIRPDMPLRKSEAALVGIIQSTSTSSPPPLPESNSKGPQTPGGQGWVLVNVDNSGGNDLTQGQNIAHPEPQPIQHGEPEAAPSHSNTPQPEQASSAAKAIVVIDALDSKHKKNKSVSSPKQSEGGSGVRRFFSLNRKNSKKAINDEDKTRSSDKSAPHSIPRSNLRDRLRLIGTPEASRREDKRRSID</sequence>
<feature type="compositionally biased region" description="Basic and acidic residues" evidence="1">
    <location>
        <begin position="771"/>
        <end position="782"/>
    </location>
</feature>
<feature type="compositionally biased region" description="Basic and acidic residues" evidence="1">
    <location>
        <begin position="575"/>
        <end position="606"/>
    </location>
</feature>
<proteinExistence type="predicted"/>
<protein>
    <submittedName>
        <fullName evidence="2">Uncharacterized protein</fullName>
    </submittedName>
</protein>
<feature type="compositionally biased region" description="Low complexity" evidence="1">
    <location>
        <begin position="457"/>
        <end position="466"/>
    </location>
</feature>
<evidence type="ECO:0000313" key="2">
    <source>
        <dbReference type="EMBL" id="KAF4623025.1"/>
    </source>
</evidence>
<evidence type="ECO:0000313" key="3">
    <source>
        <dbReference type="Proteomes" id="UP000521872"/>
    </source>
</evidence>
<feature type="compositionally biased region" description="Basic and acidic residues" evidence="1">
    <location>
        <begin position="736"/>
        <end position="750"/>
    </location>
</feature>
<gene>
    <name evidence="2" type="ORF">D9613_001952</name>
</gene>
<dbReference type="EMBL" id="JAACJL010000001">
    <property type="protein sequence ID" value="KAF4623025.1"/>
    <property type="molecule type" value="Genomic_DNA"/>
</dbReference>
<comment type="caution">
    <text evidence="2">The sequence shown here is derived from an EMBL/GenBank/DDBJ whole genome shotgun (WGS) entry which is preliminary data.</text>
</comment>
<dbReference type="AlphaFoldDB" id="A0A8H4VWL3"/>
<dbReference type="PANTHER" id="PTHR38696">
    <property type="entry name" value="MEDIATOR OF RNA POLYMERASE II TRANSCRIPTION SUBUNIT 13"/>
    <property type="match status" value="1"/>
</dbReference>
<organism evidence="2 3">
    <name type="scientific">Agrocybe pediades</name>
    <dbReference type="NCBI Taxonomy" id="84607"/>
    <lineage>
        <taxon>Eukaryota</taxon>
        <taxon>Fungi</taxon>
        <taxon>Dikarya</taxon>
        <taxon>Basidiomycota</taxon>
        <taxon>Agaricomycotina</taxon>
        <taxon>Agaricomycetes</taxon>
        <taxon>Agaricomycetidae</taxon>
        <taxon>Agaricales</taxon>
        <taxon>Agaricineae</taxon>
        <taxon>Strophariaceae</taxon>
        <taxon>Agrocybe</taxon>
    </lineage>
</organism>
<feature type="region of interest" description="Disordered" evidence="1">
    <location>
        <begin position="311"/>
        <end position="345"/>
    </location>
</feature>
<keyword evidence="3" id="KW-1185">Reference proteome</keyword>
<feature type="compositionally biased region" description="Polar residues" evidence="1">
    <location>
        <begin position="324"/>
        <end position="345"/>
    </location>
</feature>
<dbReference type="Proteomes" id="UP000521872">
    <property type="component" value="Unassembled WGS sequence"/>
</dbReference>
<name>A0A8H4VWL3_9AGAR</name>
<evidence type="ECO:0000256" key="1">
    <source>
        <dbReference type="SAM" id="MobiDB-lite"/>
    </source>
</evidence>
<feature type="region of interest" description="Disordered" evidence="1">
    <location>
        <begin position="531"/>
        <end position="782"/>
    </location>
</feature>
<reference evidence="2 3" key="1">
    <citation type="submission" date="2019-12" db="EMBL/GenBank/DDBJ databases">
        <authorList>
            <person name="Floudas D."/>
            <person name="Bentzer J."/>
            <person name="Ahren D."/>
            <person name="Johansson T."/>
            <person name="Persson P."/>
            <person name="Tunlid A."/>
        </authorList>
    </citation>
    <scope>NUCLEOTIDE SEQUENCE [LARGE SCALE GENOMIC DNA]</scope>
    <source>
        <strain evidence="2 3">CBS 102.39</strain>
    </source>
</reference>
<feature type="compositionally biased region" description="Polar residues" evidence="1">
    <location>
        <begin position="677"/>
        <end position="689"/>
    </location>
</feature>
<feature type="compositionally biased region" description="Polar residues" evidence="1">
    <location>
        <begin position="645"/>
        <end position="658"/>
    </location>
</feature>
<accession>A0A8H4VWL3</accession>
<dbReference type="PANTHER" id="PTHR38696:SF1">
    <property type="entry name" value="MEDIATOR OF RNA POLYMERASE II TRANSCRIPTION SUBUNIT 13"/>
    <property type="match status" value="1"/>
</dbReference>